<dbReference type="Pfam" id="PF06080">
    <property type="entry name" value="DUF938"/>
    <property type="match status" value="1"/>
</dbReference>
<dbReference type="Gene3D" id="3.40.50.150">
    <property type="entry name" value="Vaccinia Virus protein VP39"/>
    <property type="match status" value="1"/>
</dbReference>
<dbReference type="AlphaFoldDB" id="A0A4R7K0Q7"/>
<keyword evidence="2" id="KW-1185">Reference proteome</keyword>
<organism evidence="1 2">
    <name type="scientific">Halospina denitrificans</name>
    <dbReference type="NCBI Taxonomy" id="332522"/>
    <lineage>
        <taxon>Bacteria</taxon>
        <taxon>Pseudomonadati</taxon>
        <taxon>Pseudomonadota</taxon>
        <taxon>Gammaproteobacteria</taxon>
        <taxon>Halospina</taxon>
    </lineage>
</organism>
<reference evidence="1 2" key="1">
    <citation type="submission" date="2019-03" db="EMBL/GenBank/DDBJ databases">
        <title>Genomic Encyclopedia of Type Strains, Phase IV (KMG-IV): sequencing the most valuable type-strain genomes for metagenomic binning, comparative biology and taxonomic classification.</title>
        <authorList>
            <person name="Goeker M."/>
        </authorList>
    </citation>
    <scope>NUCLEOTIDE SEQUENCE [LARGE SCALE GENOMIC DNA]</scope>
    <source>
        <strain evidence="1 2">DSM 15505</strain>
    </source>
</reference>
<dbReference type="PANTHER" id="PTHR20974">
    <property type="entry name" value="UPF0585 PROTEIN CG18661"/>
    <property type="match status" value="1"/>
</dbReference>
<dbReference type="EMBL" id="SOAX01000001">
    <property type="protein sequence ID" value="TDT44135.1"/>
    <property type="molecule type" value="Genomic_DNA"/>
</dbReference>
<gene>
    <name evidence="1" type="ORF">DES49_0234</name>
</gene>
<protein>
    <submittedName>
        <fullName evidence="1">Uncharacterized protein DUF938</fullName>
    </submittedName>
</protein>
<name>A0A4R7K0Q7_9GAMM</name>
<dbReference type="SUPFAM" id="SSF53335">
    <property type="entry name" value="S-adenosyl-L-methionine-dependent methyltransferases"/>
    <property type="match status" value="1"/>
</dbReference>
<evidence type="ECO:0000313" key="2">
    <source>
        <dbReference type="Proteomes" id="UP000295830"/>
    </source>
</evidence>
<accession>A0A4R7K0Q7</accession>
<dbReference type="PANTHER" id="PTHR20974:SF0">
    <property type="entry name" value="UPF0585 PROTEIN CG18661"/>
    <property type="match status" value="1"/>
</dbReference>
<evidence type="ECO:0000313" key="1">
    <source>
        <dbReference type="EMBL" id="TDT44135.1"/>
    </source>
</evidence>
<sequence length="195" mass="21885">MPFSQSCENNKWPILNILKRVFTEPALILEIGTGTGQHAELFARELPHLQWQPTDRPGEHELCQQRLQEAQLPNVARPLPLDVLDPEWPVSGADGAFSANTLHIMGWDGVEALFAGLGRRLPHGGCFCVYGPFNEQGRFTSDSNARFHEHLQSQDPAMGIRDIDDLKTLGEGTGLILREQCPMPANNQLLIWERR</sequence>
<comment type="caution">
    <text evidence="1">The sequence shown here is derived from an EMBL/GenBank/DDBJ whole genome shotgun (WGS) entry which is preliminary data.</text>
</comment>
<dbReference type="InterPro" id="IPR010342">
    <property type="entry name" value="DUF938"/>
</dbReference>
<dbReference type="InterPro" id="IPR029063">
    <property type="entry name" value="SAM-dependent_MTases_sf"/>
</dbReference>
<dbReference type="Proteomes" id="UP000295830">
    <property type="component" value="Unassembled WGS sequence"/>
</dbReference>
<proteinExistence type="predicted"/>